<dbReference type="InterPro" id="IPR036196">
    <property type="entry name" value="Ptyr_pPase_sf"/>
</dbReference>
<dbReference type="InterPro" id="IPR023485">
    <property type="entry name" value="Ptyr_pPase"/>
</dbReference>
<dbReference type="InterPro" id="IPR050438">
    <property type="entry name" value="LMW_PTPase"/>
</dbReference>
<dbReference type="EC" id="3.1.3.48" evidence="2"/>
<protein>
    <submittedName>
        <fullName evidence="2">Protein-tyrosine phosphatase</fullName>
        <ecNumber evidence="2">3.1.3.48</ecNumber>
    </submittedName>
</protein>
<dbReference type="Proteomes" id="UP000588112">
    <property type="component" value="Unassembled WGS sequence"/>
</dbReference>
<proteinExistence type="predicted"/>
<dbReference type="GO" id="GO:0004725">
    <property type="term" value="F:protein tyrosine phosphatase activity"/>
    <property type="evidence" value="ECO:0007669"/>
    <property type="project" value="UniProtKB-EC"/>
</dbReference>
<dbReference type="SMART" id="SM00226">
    <property type="entry name" value="LMWPc"/>
    <property type="match status" value="1"/>
</dbReference>
<dbReference type="PANTHER" id="PTHR11717:SF31">
    <property type="entry name" value="LOW MOLECULAR WEIGHT PROTEIN-TYROSINE-PHOSPHATASE ETP-RELATED"/>
    <property type="match status" value="1"/>
</dbReference>
<organism evidence="2 3">
    <name type="scientific">Sphaerisporangium krabiense</name>
    <dbReference type="NCBI Taxonomy" id="763782"/>
    <lineage>
        <taxon>Bacteria</taxon>
        <taxon>Bacillati</taxon>
        <taxon>Actinomycetota</taxon>
        <taxon>Actinomycetes</taxon>
        <taxon>Streptosporangiales</taxon>
        <taxon>Streptosporangiaceae</taxon>
        <taxon>Sphaerisporangium</taxon>
    </lineage>
</organism>
<dbReference type="EMBL" id="JACHBR010000002">
    <property type="protein sequence ID" value="MBB5630558.1"/>
    <property type="molecule type" value="Genomic_DNA"/>
</dbReference>
<dbReference type="PANTHER" id="PTHR11717">
    <property type="entry name" value="LOW MOLECULAR WEIGHT PROTEIN TYROSINE PHOSPHATASE"/>
    <property type="match status" value="1"/>
</dbReference>
<keyword evidence="2" id="KW-0378">Hydrolase</keyword>
<dbReference type="SUPFAM" id="SSF52788">
    <property type="entry name" value="Phosphotyrosine protein phosphatases I"/>
    <property type="match status" value="1"/>
</dbReference>
<dbReference type="RefSeq" id="WP_184616988.1">
    <property type="nucleotide sequence ID" value="NZ_BOOS01000019.1"/>
</dbReference>
<feature type="domain" description="Phosphotyrosine protein phosphatase I" evidence="1">
    <location>
        <begin position="17"/>
        <end position="198"/>
    </location>
</feature>
<dbReference type="Pfam" id="PF01451">
    <property type="entry name" value="LMWPc"/>
    <property type="match status" value="1"/>
</dbReference>
<evidence type="ECO:0000313" key="2">
    <source>
        <dbReference type="EMBL" id="MBB5630558.1"/>
    </source>
</evidence>
<name>A0A7W8ZAR8_9ACTN</name>
<evidence type="ECO:0000259" key="1">
    <source>
        <dbReference type="SMART" id="SM00226"/>
    </source>
</evidence>
<gene>
    <name evidence="2" type="ORF">BJ981_006322</name>
</gene>
<accession>A0A7W8ZAR8</accession>
<dbReference type="Gene3D" id="3.40.50.2300">
    <property type="match status" value="1"/>
</dbReference>
<comment type="caution">
    <text evidence="2">The sequence shown here is derived from an EMBL/GenBank/DDBJ whole genome shotgun (WGS) entry which is preliminary data.</text>
</comment>
<keyword evidence="3" id="KW-1185">Reference proteome</keyword>
<evidence type="ECO:0000313" key="3">
    <source>
        <dbReference type="Proteomes" id="UP000588112"/>
    </source>
</evidence>
<reference evidence="2 3" key="1">
    <citation type="submission" date="2020-08" db="EMBL/GenBank/DDBJ databases">
        <title>Sequencing the genomes of 1000 actinobacteria strains.</title>
        <authorList>
            <person name="Klenk H.-P."/>
        </authorList>
    </citation>
    <scope>NUCLEOTIDE SEQUENCE [LARGE SCALE GENOMIC DNA]</scope>
    <source>
        <strain evidence="2 3">DSM 45790</strain>
    </source>
</reference>
<sequence length="218" mass="22538">MAARPDPWCPAPREEGFRLLFVCTANICRSPIAERYARAALGAGSPVVVASAGVCAVPGRPMARGAARALERLGGDPSGFASRRVTSRMLEEADLVLTATTAHRAAVVQKCPRISGRAFTIAEFGALAGAVPARSRADLARAGGPAMRAHLLLARARALRGLVRVEEPDVADPYGGPGRAYRSAARRIAEGLSALLETLTAAAAPTSAGRSGPSCTGW</sequence>
<dbReference type="AlphaFoldDB" id="A0A7W8ZAR8"/>